<keyword evidence="4" id="KW-1185">Reference proteome</keyword>
<dbReference type="GO" id="GO:0016787">
    <property type="term" value="F:hydrolase activity"/>
    <property type="evidence" value="ECO:0007669"/>
    <property type="project" value="UniProtKB-KW"/>
</dbReference>
<dbReference type="RefSeq" id="WP_246046020.1">
    <property type="nucleotide sequence ID" value="NZ_BAAASV010000007.1"/>
</dbReference>
<evidence type="ECO:0000313" key="4">
    <source>
        <dbReference type="Proteomes" id="UP000315389"/>
    </source>
</evidence>
<dbReference type="PANTHER" id="PTHR46233">
    <property type="entry name" value="HYDROXYACYLGLUTATHIONE HYDROLASE GLOC"/>
    <property type="match status" value="1"/>
</dbReference>
<evidence type="ECO:0000259" key="2">
    <source>
        <dbReference type="SMART" id="SM00849"/>
    </source>
</evidence>
<dbReference type="SMART" id="SM00849">
    <property type="entry name" value="Lactamase_B"/>
    <property type="match status" value="1"/>
</dbReference>
<dbReference type="SUPFAM" id="SSF52788">
    <property type="entry name" value="Phosphotyrosine protein phosphatases I"/>
    <property type="match status" value="1"/>
</dbReference>
<name>A0A542ZW17_RARFA</name>
<dbReference type="InterPro" id="IPR036866">
    <property type="entry name" value="RibonucZ/Hydroxyglut_hydro"/>
</dbReference>
<dbReference type="AlphaFoldDB" id="A0A542ZW17"/>
<protein>
    <submittedName>
        <fullName evidence="3">Glyoxylase-like metal-dependent hydrolase (Beta-lactamase superfamily II)</fullName>
    </submittedName>
</protein>
<organism evidence="3 4">
    <name type="scientific">Rarobacter faecitabidus</name>
    <dbReference type="NCBI Taxonomy" id="13243"/>
    <lineage>
        <taxon>Bacteria</taxon>
        <taxon>Bacillati</taxon>
        <taxon>Actinomycetota</taxon>
        <taxon>Actinomycetes</taxon>
        <taxon>Micrococcales</taxon>
        <taxon>Rarobacteraceae</taxon>
        <taxon>Rarobacter</taxon>
    </lineage>
</organism>
<dbReference type="Proteomes" id="UP000315389">
    <property type="component" value="Unassembled WGS sequence"/>
</dbReference>
<dbReference type="InterPro" id="IPR001279">
    <property type="entry name" value="Metallo-B-lactamas"/>
</dbReference>
<reference evidence="3 4" key="1">
    <citation type="submission" date="2019-06" db="EMBL/GenBank/DDBJ databases">
        <title>Sequencing the genomes of 1000 actinobacteria strains.</title>
        <authorList>
            <person name="Klenk H.-P."/>
        </authorList>
    </citation>
    <scope>NUCLEOTIDE SEQUENCE [LARGE SCALE GENOMIC DNA]</scope>
    <source>
        <strain evidence="3 4">DSM 4813</strain>
    </source>
</reference>
<sequence length="361" mass="38625">MATRATEAAIAGLSAHSQTLSSELGGVRSPHAARAVTPDMLADADLILVSTREHRQEVARTLPRAARKIFTIREFAALAADVPTGTLPSEVATVADLRAAMSAIAARRGLAPRRDPADDDIIDPYRQTMSVYRRMAAQLVPPLAVGASALFGYPIDVVLNYGPWRLATLDVGPMHNNAYVITDNASGEQLLIDAAAEPERILRSFTPERGKQIVTTHNHRDHWAGALAAVVHATGARTLAGAHDADGIAVPTDRRLEDGDTVSVGGLVLNVIALRGHTPGSIALAIEDAEGRTHLFTGDSLFPGGVGKTAGRDEFASLYRDVVRRVFDRYDDATVVHPGHGAPTTLGRERPHLPQWKARGW</sequence>
<feature type="domain" description="Metallo-beta-lactamase" evidence="2">
    <location>
        <begin position="175"/>
        <end position="340"/>
    </location>
</feature>
<dbReference type="InterPro" id="IPR051453">
    <property type="entry name" value="MBL_Glyoxalase_II"/>
</dbReference>
<gene>
    <name evidence="3" type="ORF">FB461_1017</name>
</gene>
<keyword evidence="3" id="KW-0378">Hydrolase</keyword>
<accession>A0A542ZW17</accession>
<dbReference type="SUPFAM" id="SSF56281">
    <property type="entry name" value="Metallo-hydrolase/oxidoreductase"/>
    <property type="match status" value="1"/>
</dbReference>
<dbReference type="PANTHER" id="PTHR46233:SF1">
    <property type="entry name" value="CONSERVED PROTEIN"/>
    <property type="match status" value="1"/>
</dbReference>
<dbReference type="Pfam" id="PF00753">
    <property type="entry name" value="Lactamase_B"/>
    <property type="match status" value="1"/>
</dbReference>
<dbReference type="InterPro" id="IPR036196">
    <property type="entry name" value="Ptyr_pPase_sf"/>
</dbReference>
<dbReference type="Gene3D" id="3.60.15.10">
    <property type="entry name" value="Ribonuclease Z/Hydroxyacylglutathione hydrolase-like"/>
    <property type="match status" value="1"/>
</dbReference>
<dbReference type="CDD" id="cd06262">
    <property type="entry name" value="metallo-hydrolase-like_MBL-fold"/>
    <property type="match status" value="1"/>
</dbReference>
<comment type="caution">
    <text evidence="3">The sequence shown here is derived from an EMBL/GenBank/DDBJ whole genome shotgun (WGS) entry which is preliminary data.</text>
</comment>
<evidence type="ECO:0000313" key="3">
    <source>
        <dbReference type="EMBL" id="TQL64512.1"/>
    </source>
</evidence>
<proteinExistence type="predicted"/>
<evidence type="ECO:0000256" key="1">
    <source>
        <dbReference type="SAM" id="MobiDB-lite"/>
    </source>
</evidence>
<feature type="region of interest" description="Disordered" evidence="1">
    <location>
        <begin position="338"/>
        <end position="361"/>
    </location>
</feature>
<dbReference type="Gene3D" id="3.40.50.2300">
    <property type="match status" value="1"/>
</dbReference>
<dbReference type="EMBL" id="VFOS01000001">
    <property type="protein sequence ID" value="TQL64512.1"/>
    <property type="molecule type" value="Genomic_DNA"/>
</dbReference>